<feature type="region of interest" description="Disordered" evidence="1">
    <location>
        <begin position="56"/>
        <end position="107"/>
    </location>
</feature>
<dbReference type="AlphaFoldDB" id="A0AAV1G445"/>
<sequence length="146" mass="16138">MCRYGPSLCFKDGFKQFTLSKGDSCPTFPDCSEKNLLFSLPPDLCSGGNSLQTRFPGKHAGVLGHSVQSVNPGQSDGAPSEVQDSENGQKDQQREKESQGEVKKERCILGARSPAAWGHLRDWRLNYPAAPAARWIRRTRGEDERS</sequence>
<keyword evidence="3" id="KW-1185">Reference proteome</keyword>
<feature type="compositionally biased region" description="Basic and acidic residues" evidence="1">
    <location>
        <begin position="87"/>
        <end position="107"/>
    </location>
</feature>
<evidence type="ECO:0000313" key="2">
    <source>
        <dbReference type="EMBL" id="CAJ1067769.1"/>
    </source>
</evidence>
<protein>
    <submittedName>
        <fullName evidence="2">Uncharacterized protein</fullName>
    </submittedName>
</protein>
<evidence type="ECO:0000256" key="1">
    <source>
        <dbReference type="SAM" id="MobiDB-lite"/>
    </source>
</evidence>
<accession>A0AAV1G445</accession>
<evidence type="ECO:0000313" key="3">
    <source>
        <dbReference type="Proteomes" id="UP001178508"/>
    </source>
</evidence>
<reference evidence="2" key="1">
    <citation type="submission" date="2023-08" db="EMBL/GenBank/DDBJ databases">
        <authorList>
            <person name="Alioto T."/>
            <person name="Alioto T."/>
            <person name="Gomez Garrido J."/>
        </authorList>
    </citation>
    <scope>NUCLEOTIDE SEQUENCE</scope>
</reference>
<dbReference type="EMBL" id="OY660874">
    <property type="protein sequence ID" value="CAJ1067769.1"/>
    <property type="molecule type" value="Genomic_DNA"/>
</dbReference>
<gene>
    <name evidence="2" type="ORF">XNOV1_A013264</name>
</gene>
<dbReference type="Proteomes" id="UP001178508">
    <property type="component" value="Chromosome 11"/>
</dbReference>
<proteinExistence type="predicted"/>
<organism evidence="2 3">
    <name type="scientific">Xyrichtys novacula</name>
    <name type="common">Pearly razorfish</name>
    <name type="synonym">Hemipteronotus novacula</name>
    <dbReference type="NCBI Taxonomy" id="13765"/>
    <lineage>
        <taxon>Eukaryota</taxon>
        <taxon>Metazoa</taxon>
        <taxon>Chordata</taxon>
        <taxon>Craniata</taxon>
        <taxon>Vertebrata</taxon>
        <taxon>Euteleostomi</taxon>
        <taxon>Actinopterygii</taxon>
        <taxon>Neopterygii</taxon>
        <taxon>Teleostei</taxon>
        <taxon>Neoteleostei</taxon>
        <taxon>Acanthomorphata</taxon>
        <taxon>Eupercaria</taxon>
        <taxon>Labriformes</taxon>
        <taxon>Labridae</taxon>
        <taxon>Xyrichtys</taxon>
    </lineage>
</organism>
<name>A0AAV1G445_XYRNO</name>